<evidence type="ECO:0000313" key="1">
    <source>
        <dbReference type="EMBL" id="AXE79310.1"/>
    </source>
</evidence>
<dbReference type="AlphaFoldDB" id="A0A2Z5JG34"/>
<proteinExistence type="predicted"/>
<dbReference type="EMBL" id="CP027306">
    <property type="protein sequence ID" value="AXE79310.1"/>
    <property type="molecule type" value="Genomic_DNA"/>
</dbReference>
<evidence type="ECO:0000313" key="2">
    <source>
        <dbReference type="Proteomes" id="UP000252698"/>
    </source>
</evidence>
<reference evidence="1 2" key="1">
    <citation type="journal article" date="2018" name="Front. Microbiol.">
        <title>Genome Sequencing of Streptomyces atratus SCSIOZH16 and Activation Production of Nocardamine via Metabolic Engineering.</title>
        <authorList>
            <person name="Li Y."/>
            <person name="Zhang C."/>
            <person name="Liu C."/>
            <person name="Ju J."/>
            <person name="Ma J."/>
        </authorList>
    </citation>
    <scope>NUCLEOTIDE SEQUENCE [LARGE SCALE GENOMIC DNA]</scope>
    <source>
        <strain evidence="1 2">SCSIO_ZH16</strain>
    </source>
</reference>
<name>A0A2Z5JG34_STRAR</name>
<organism evidence="1 2">
    <name type="scientific">Streptomyces atratus</name>
    <dbReference type="NCBI Taxonomy" id="1893"/>
    <lineage>
        <taxon>Bacteria</taxon>
        <taxon>Bacillati</taxon>
        <taxon>Actinomycetota</taxon>
        <taxon>Actinomycetes</taxon>
        <taxon>Kitasatosporales</taxon>
        <taxon>Streptomycetaceae</taxon>
        <taxon>Streptomyces</taxon>
    </lineage>
</organism>
<protein>
    <submittedName>
        <fullName evidence="1">Uncharacterized protein</fullName>
    </submittedName>
</protein>
<accession>A0A2Z5JG34</accession>
<dbReference type="Proteomes" id="UP000252698">
    <property type="component" value="Chromosome"/>
</dbReference>
<dbReference type="KEGG" id="sata:C5746_22995"/>
<sequence>MMTTMERRRTAEGRVRAAEDAVARLKEGFSGVGITLPSLRVDPVSCAGNEPASPLVDLGRCNLDTALRLSAVLEAQGLAGHDG</sequence>
<gene>
    <name evidence="1" type="ORF">C5746_22995</name>
</gene>